<proteinExistence type="predicted"/>
<protein>
    <submittedName>
        <fullName evidence="1">Uncharacterized protein</fullName>
    </submittedName>
</protein>
<gene>
    <name evidence="1" type="ORF">AWM79_15175</name>
</gene>
<reference evidence="1 2" key="1">
    <citation type="submission" date="2016-01" db="EMBL/GenBank/DDBJ databases">
        <authorList>
            <person name="McClelland M."/>
            <person name="Jain A."/>
            <person name="Saraogi P."/>
            <person name="Mendelson R."/>
            <person name="Westerman R."/>
            <person name="SanMiguel P."/>
            <person name="Csonka L."/>
        </authorList>
    </citation>
    <scope>NUCLEOTIDE SEQUENCE [LARGE SCALE GENOMIC DNA]</scope>
    <source>
        <strain evidence="1 2">NCPPB 2472</strain>
    </source>
</reference>
<dbReference type="AlphaFoldDB" id="A0A0X1T3H1"/>
<dbReference type="EMBL" id="CP014135">
    <property type="protein sequence ID" value="AMB86571.1"/>
    <property type="molecule type" value="Genomic_DNA"/>
</dbReference>
<dbReference type="KEGG" id="pagb:AWM79_15175"/>
<name>A0A0X1T3H1_PSEAA</name>
<keyword evidence="2" id="KW-1185">Reference proteome</keyword>
<evidence type="ECO:0000313" key="1">
    <source>
        <dbReference type="EMBL" id="AMB86571.1"/>
    </source>
</evidence>
<accession>A0A0X1T3H1</accession>
<organism evidence="1 2">
    <name type="scientific">Pseudomonas agarici</name>
    <dbReference type="NCBI Taxonomy" id="46677"/>
    <lineage>
        <taxon>Bacteria</taxon>
        <taxon>Pseudomonadati</taxon>
        <taxon>Pseudomonadota</taxon>
        <taxon>Gammaproteobacteria</taxon>
        <taxon>Pseudomonadales</taxon>
        <taxon>Pseudomonadaceae</taxon>
        <taxon>Pseudomonas</taxon>
    </lineage>
</organism>
<dbReference type="Proteomes" id="UP000063229">
    <property type="component" value="Chromosome"/>
</dbReference>
<sequence>MAMSIVSENLVEDLLYEASPEADAPEFDHEMKGLCATLQPALDQVIAAYQAAATTLYTERAFRLFLSNLISAVED</sequence>
<evidence type="ECO:0000313" key="2">
    <source>
        <dbReference type="Proteomes" id="UP000063229"/>
    </source>
</evidence>
<dbReference type="RefSeq" id="WP_060783167.1">
    <property type="nucleotide sequence ID" value="NZ_CP014135.1"/>
</dbReference>